<dbReference type="Pfam" id="PF00082">
    <property type="entry name" value="Peptidase_S8"/>
    <property type="match status" value="1"/>
</dbReference>
<dbReference type="PROSITE" id="PS00137">
    <property type="entry name" value="SUBTILASE_HIS"/>
    <property type="match status" value="1"/>
</dbReference>
<dbReference type="PROSITE" id="PS00138">
    <property type="entry name" value="SUBTILASE_SER"/>
    <property type="match status" value="1"/>
</dbReference>
<dbReference type="InterPro" id="IPR023827">
    <property type="entry name" value="Peptidase_S8_Asp-AS"/>
</dbReference>
<feature type="signal peptide" evidence="9">
    <location>
        <begin position="1"/>
        <end position="26"/>
    </location>
</feature>
<sequence length="974" mass="105939">MRKFKTALAITLCAGLCVSSVTGVSAKTMADPLLDKKNPDYQYQFDEVNVMKAWKLLKEKGYSKVKVGVIDTGVDTHHEDLKKNLKEYVRVTKGVEKKAVDDADMHGTHVSGIIAATYGNGKGGAGVATGYDNDMVELYVASVQDDDGQINDVDLIRAIEYMKEKGVKVVNMSLGGYSYDDNVHKALRAAYDAGMVFIAASGNEDTNKDSSPAVFTEVLSVNSSDYYNEPSYFSNYGMYSDISAPGSAVPSTIPGNRYVPFSGTSMASPVVAGVASLVLSANKDLTPRQVYNILCGTANRSKMGSKFFDDKEYGYGIVDAYAAVKAAYEMKEHPSDKVDGIFVKSKTLTVPKGYEVAVETLILPYTSTADITWSSSDEKVATVDKDGYVKGLAAGHTTVTAKAGDKEVNVSVNVAEDTAPTSIEILKAKKVISVGEMAVTTVKITPEDAFVTEYYATSSDKNVAVAYSNLGVRGIKPGKATITLSTVNGLEEKYEVTVKPAVSDIKITKKTAKLQVGKKFKFAAEAINSSGKTDVAEKGVEWTVTDSRYAKIDKKTGELTAKKAGKVFVKVTSKGLIEDGTHNMVKILKVDLTGKAKEMPKKPADKALKKSKNTVKASHIVSSEAMLKSKASDLIDTVYADFASNRTKYTPEVLDAVVKVKKEALKYILDAKYDTELFTGGADEETEEDSQVPTGKLADYANQLKALSGYDILKTGPKYNFAKLKDDVYNTVKEAYKSVDKKGLNEYYAQIVDAAYSKALADIKKAKNVIELSIAEGKAADAPAPNDLEIKGIRNIKDYDAVYTNNDIKAMKKILKRQLDSYVNGALKKAGYKKDLKGLKKDLKAYKKDIDNTLYVGEMFTKTENYIKKMVKKTGVLYEKVSIGDMNKANAEIDKVMSGFDIKNYSTKGWDKVKAAYDDASDTLNSAWYKGELYKLGDRLKAKISKVKTLKEEKAAKAAKASKKSNAPAKKTGK</sequence>
<feature type="active site" description="Charge relay system" evidence="6">
    <location>
        <position position="265"/>
    </location>
</feature>
<dbReference type="EMBL" id="JAEPRJ010000001">
    <property type="protein sequence ID" value="MBK5897811.1"/>
    <property type="molecule type" value="Genomic_DNA"/>
</dbReference>
<dbReference type="InterPro" id="IPR023828">
    <property type="entry name" value="Peptidase_S8_Ser-AS"/>
</dbReference>
<feature type="domain" description="BIG2" evidence="10">
    <location>
        <begin position="337"/>
        <end position="413"/>
    </location>
</feature>
<feature type="active site" description="Charge relay system" evidence="6">
    <location>
        <position position="71"/>
    </location>
</feature>
<keyword evidence="3" id="KW-0479">Metal-binding</keyword>
<evidence type="ECO:0000256" key="4">
    <source>
        <dbReference type="ARBA" id="ARBA00022801"/>
    </source>
</evidence>
<accession>A0ABS1J0Y4</accession>
<evidence type="ECO:0000256" key="9">
    <source>
        <dbReference type="SAM" id="SignalP"/>
    </source>
</evidence>
<evidence type="ECO:0000256" key="2">
    <source>
        <dbReference type="ARBA" id="ARBA00022670"/>
    </source>
</evidence>
<evidence type="ECO:0000256" key="5">
    <source>
        <dbReference type="ARBA" id="ARBA00022825"/>
    </source>
</evidence>
<name>A0ABS1J0Y4_9FIRM</name>
<dbReference type="InterPro" id="IPR022398">
    <property type="entry name" value="Peptidase_S8_His-AS"/>
</dbReference>
<evidence type="ECO:0000256" key="8">
    <source>
        <dbReference type="SAM" id="MobiDB-lite"/>
    </source>
</evidence>
<evidence type="ECO:0000313" key="11">
    <source>
        <dbReference type="EMBL" id="MBK5897811.1"/>
    </source>
</evidence>
<comment type="caution">
    <text evidence="11">The sequence shown here is derived from an EMBL/GenBank/DDBJ whole genome shotgun (WGS) entry which is preliminary data.</text>
</comment>
<dbReference type="InterPro" id="IPR008964">
    <property type="entry name" value="Invasin/intimin_cell_adhesion"/>
</dbReference>
<dbReference type="Pfam" id="PF02368">
    <property type="entry name" value="Big_2"/>
    <property type="match status" value="2"/>
</dbReference>
<keyword evidence="2 6" id="KW-0645">Protease</keyword>
<dbReference type="InterPro" id="IPR015500">
    <property type="entry name" value="Peptidase_S8_subtilisin-rel"/>
</dbReference>
<protein>
    <submittedName>
        <fullName evidence="11">S8 family serine peptidase</fullName>
    </submittedName>
</protein>
<reference evidence="11 12" key="1">
    <citation type="submission" date="2021-01" db="EMBL/GenBank/DDBJ databases">
        <title>Isolation and description of Catonella massiliensis sp. nov., a novel Catonella species, isolated from a stable periodontitis subject.</title>
        <authorList>
            <person name="Antezack A."/>
            <person name="Boxberger M."/>
            <person name="La Scola B."/>
            <person name="Monnet-Corti V."/>
        </authorList>
    </citation>
    <scope>NUCLEOTIDE SEQUENCE [LARGE SCALE GENOMIC DNA]</scope>
    <source>
        <strain evidence="11 12">Marseille-Q4567</strain>
    </source>
</reference>
<dbReference type="InterPro" id="IPR050131">
    <property type="entry name" value="Peptidase_S8_subtilisin-like"/>
</dbReference>
<feature type="domain" description="BIG2" evidence="10">
    <location>
        <begin position="501"/>
        <end position="583"/>
    </location>
</feature>
<evidence type="ECO:0000259" key="10">
    <source>
        <dbReference type="SMART" id="SM00635"/>
    </source>
</evidence>
<dbReference type="SUPFAM" id="SSF52743">
    <property type="entry name" value="Subtilisin-like"/>
    <property type="match status" value="1"/>
</dbReference>
<feature type="domain" description="BIG2" evidence="10">
    <location>
        <begin position="419"/>
        <end position="496"/>
    </location>
</feature>
<dbReference type="PROSITE" id="PS00136">
    <property type="entry name" value="SUBTILASE_ASP"/>
    <property type="match status" value="1"/>
</dbReference>
<dbReference type="Gene3D" id="2.60.40.1080">
    <property type="match status" value="3"/>
</dbReference>
<comment type="similarity">
    <text evidence="1 6 7">Belongs to the peptidase S8 family.</text>
</comment>
<evidence type="ECO:0000313" key="12">
    <source>
        <dbReference type="Proteomes" id="UP000604730"/>
    </source>
</evidence>
<dbReference type="InterPro" id="IPR003343">
    <property type="entry name" value="Big_2"/>
</dbReference>
<dbReference type="InterPro" id="IPR000209">
    <property type="entry name" value="Peptidase_S8/S53_dom"/>
</dbReference>
<dbReference type="PRINTS" id="PR00723">
    <property type="entry name" value="SUBTILISIN"/>
</dbReference>
<dbReference type="InterPro" id="IPR036852">
    <property type="entry name" value="Peptidase_S8/S53_dom_sf"/>
</dbReference>
<keyword evidence="12" id="KW-1185">Reference proteome</keyword>
<organism evidence="11 12">
    <name type="scientific">Catonella massiliensis</name>
    <dbReference type="NCBI Taxonomy" id="2799636"/>
    <lineage>
        <taxon>Bacteria</taxon>
        <taxon>Bacillati</taxon>
        <taxon>Bacillota</taxon>
        <taxon>Clostridia</taxon>
        <taxon>Lachnospirales</taxon>
        <taxon>Lachnospiraceae</taxon>
        <taxon>Catonella</taxon>
    </lineage>
</organism>
<feature type="compositionally biased region" description="Low complexity" evidence="8">
    <location>
        <begin position="964"/>
        <end position="974"/>
    </location>
</feature>
<evidence type="ECO:0000256" key="6">
    <source>
        <dbReference type="PROSITE-ProRule" id="PRU01240"/>
    </source>
</evidence>
<dbReference type="PANTHER" id="PTHR43806:SF11">
    <property type="entry name" value="CEREVISIN-RELATED"/>
    <property type="match status" value="1"/>
</dbReference>
<feature type="region of interest" description="Disordered" evidence="8">
    <location>
        <begin position="955"/>
        <end position="974"/>
    </location>
</feature>
<dbReference type="RefSeq" id="WP_208429273.1">
    <property type="nucleotide sequence ID" value="NZ_JAEPRJ010000001.1"/>
</dbReference>
<gene>
    <name evidence="11" type="ORF">JJN12_08480</name>
</gene>
<dbReference type="PANTHER" id="PTHR43806">
    <property type="entry name" value="PEPTIDASE S8"/>
    <property type="match status" value="1"/>
</dbReference>
<dbReference type="PROSITE" id="PS51892">
    <property type="entry name" value="SUBTILASE"/>
    <property type="match status" value="1"/>
</dbReference>
<dbReference type="SMART" id="SM00635">
    <property type="entry name" value="BID_2"/>
    <property type="match status" value="3"/>
</dbReference>
<evidence type="ECO:0000256" key="7">
    <source>
        <dbReference type="RuleBase" id="RU003355"/>
    </source>
</evidence>
<evidence type="ECO:0000256" key="1">
    <source>
        <dbReference type="ARBA" id="ARBA00011073"/>
    </source>
</evidence>
<evidence type="ECO:0000256" key="3">
    <source>
        <dbReference type="ARBA" id="ARBA00022723"/>
    </source>
</evidence>
<dbReference type="Gene3D" id="3.40.50.200">
    <property type="entry name" value="Peptidase S8/S53 domain"/>
    <property type="match status" value="1"/>
</dbReference>
<keyword evidence="5 6" id="KW-0720">Serine protease</keyword>
<dbReference type="Proteomes" id="UP000604730">
    <property type="component" value="Unassembled WGS sequence"/>
</dbReference>
<feature type="active site" description="Charge relay system" evidence="6">
    <location>
        <position position="106"/>
    </location>
</feature>
<dbReference type="SUPFAM" id="SSF49373">
    <property type="entry name" value="Invasin/intimin cell-adhesion fragments"/>
    <property type="match status" value="3"/>
</dbReference>
<proteinExistence type="inferred from homology"/>
<dbReference type="InterPro" id="IPR034202">
    <property type="entry name" value="Subtilisin_Carlsberg-like"/>
</dbReference>
<keyword evidence="4 6" id="KW-0378">Hydrolase</keyword>
<keyword evidence="9" id="KW-0732">Signal</keyword>
<dbReference type="CDD" id="cd07477">
    <property type="entry name" value="Peptidases_S8_Subtilisin_subset"/>
    <property type="match status" value="1"/>
</dbReference>
<feature type="chain" id="PRO_5046782006" evidence="9">
    <location>
        <begin position="27"/>
        <end position="974"/>
    </location>
</feature>